<dbReference type="SMART" id="SM00363">
    <property type="entry name" value="S4"/>
    <property type="match status" value="1"/>
</dbReference>
<dbReference type="Gene3D" id="3.10.290.10">
    <property type="entry name" value="RNA-binding S4 domain"/>
    <property type="match status" value="1"/>
</dbReference>
<name>A0A6J6D9V6_9ZZZZ</name>
<dbReference type="GO" id="GO:0000455">
    <property type="term" value="P:enzyme-directed rRNA pseudouridine synthesis"/>
    <property type="evidence" value="ECO:0007669"/>
    <property type="project" value="TreeGrafter"/>
</dbReference>
<dbReference type="InterPro" id="IPR006225">
    <property type="entry name" value="PsdUridine_synth_RluC/D"/>
</dbReference>
<dbReference type="Pfam" id="PF00849">
    <property type="entry name" value="PseudoU_synth_2"/>
    <property type="match status" value="1"/>
</dbReference>
<evidence type="ECO:0000259" key="3">
    <source>
        <dbReference type="SMART" id="SM00363"/>
    </source>
</evidence>
<dbReference type="PROSITE" id="PS50889">
    <property type="entry name" value="S4"/>
    <property type="match status" value="1"/>
</dbReference>
<dbReference type="Pfam" id="PF01479">
    <property type="entry name" value="S4"/>
    <property type="match status" value="1"/>
</dbReference>
<organism evidence="4">
    <name type="scientific">freshwater metagenome</name>
    <dbReference type="NCBI Taxonomy" id="449393"/>
    <lineage>
        <taxon>unclassified sequences</taxon>
        <taxon>metagenomes</taxon>
        <taxon>ecological metagenomes</taxon>
    </lineage>
</organism>
<dbReference type="InterPro" id="IPR036986">
    <property type="entry name" value="S4_RNA-bd_sf"/>
</dbReference>
<dbReference type="NCBIfam" id="TIGR00005">
    <property type="entry name" value="rluA_subfam"/>
    <property type="match status" value="1"/>
</dbReference>
<dbReference type="PANTHER" id="PTHR21600:SF44">
    <property type="entry name" value="RIBOSOMAL LARGE SUBUNIT PSEUDOURIDINE SYNTHASE D"/>
    <property type="match status" value="1"/>
</dbReference>
<evidence type="ECO:0000313" key="4">
    <source>
        <dbReference type="EMBL" id="CAB4560086.1"/>
    </source>
</evidence>
<comment type="similarity">
    <text evidence="1">Belongs to the pseudouridine synthase RluA family.</text>
</comment>
<dbReference type="GO" id="GO:0003723">
    <property type="term" value="F:RNA binding"/>
    <property type="evidence" value="ECO:0007669"/>
    <property type="project" value="InterPro"/>
</dbReference>
<dbReference type="InterPro" id="IPR050188">
    <property type="entry name" value="RluA_PseudoU_synthase"/>
</dbReference>
<dbReference type="SUPFAM" id="SSF55174">
    <property type="entry name" value="Alpha-L RNA-binding motif"/>
    <property type="match status" value="1"/>
</dbReference>
<dbReference type="EMBL" id="CAEZVY010000071">
    <property type="protein sequence ID" value="CAB4643296.1"/>
    <property type="molecule type" value="Genomic_DNA"/>
</dbReference>
<keyword evidence="2" id="KW-0413">Isomerase</keyword>
<reference evidence="4" key="1">
    <citation type="submission" date="2020-05" db="EMBL/GenBank/DDBJ databases">
        <authorList>
            <person name="Chiriac C."/>
            <person name="Salcher M."/>
            <person name="Ghai R."/>
            <person name="Kavagutti S V."/>
        </authorList>
    </citation>
    <scope>NUCLEOTIDE SEQUENCE</scope>
</reference>
<dbReference type="CDD" id="cd02869">
    <property type="entry name" value="PseudoU_synth_RluA_like"/>
    <property type="match status" value="1"/>
</dbReference>
<dbReference type="InterPro" id="IPR006145">
    <property type="entry name" value="PsdUridine_synth_RsuA/RluA"/>
</dbReference>
<evidence type="ECO:0000256" key="2">
    <source>
        <dbReference type="ARBA" id="ARBA00023235"/>
    </source>
</evidence>
<evidence type="ECO:0000256" key="1">
    <source>
        <dbReference type="ARBA" id="ARBA00010876"/>
    </source>
</evidence>
<dbReference type="SUPFAM" id="SSF55120">
    <property type="entry name" value="Pseudouridine synthase"/>
    <property type="match status" value="1"/>
</dbReference>
<dbReference type="InterPro" id="IPR020103">
    <property type="entry name" value="PsdUridine_synth_cat_dom_sf"/>
</dbReference>
<protein>
    <submittedName>
        <fullName evidence="4">Unannotated protein</fullName>
    </submittedName>
</protein>
<accession>A0A6J6D9V6</accession>
<sequence>MAETRSMEVPSGLGGERLDVVLSRLFGFSRAFAQEVIEGGGALVAGKPGVKSDRVSPGDYLDITFEPREPPRIEPVIVDSMTIVYDDDDVVVVDKPPGLAAHPAPSWDGPSVLGALAGAGYRISTSGPPERQGIVHRLDVGTSGLMAVAKSEVAYSVLKRAFKAREVEKIYHALVQGHPDPSTGTIDAPIGRHPSSSWRFAVVAGGRDSITHYETLEAFPAASLMSVSLETGRTHQIRVHMAAHRHPIVGDTLYGADPVLAERLGLERQWLHAMELSFVHPVSHKQIIVRSTYPDDLQGALDRLRG</sequence>
<dbReference type="Gene3D" id="3.30.2350.10">
    <property type="entry name" value="Pseudouridine synthase"/>
    <property type="match status" value="1"/>
</dbReference>
<dbReference type="EMBL" id="CAEZTM010000001">
    <property type="protein sequence ID" value="CAB4560086.1"/>
    <property type="molecule type" value="Genomic_DNA"/>
</dbReference>
<dbReference type="AlphaFoldDB" id="A0A6J6D9V6"/>
<feature type="domain" description="RNA-binding S4" evidence="3">
    <location>
        <begin position="16"/>
        <end position="78"/>
    </location>
</feature>
<dbReference type="GO" id="GO:0009982">
    <property type="term" value="F:pseudouridine synthase activity"/>
    <property type="evidence" value="ECO:0007669"/>
    <property type="project" value="InterPro"/>
</dbReference>
<dbReference type="InterPro" id="IPR002942">
    <property type="entry name" value="S4_RNA-bd"/>
</dbReference>
<evidence type="ECO:0000313" key="5">
    <source>
        <dbReference type="EMBL" id="CAB4643296.1"/>
    </source>
</evidence>
<dbReference type="PANTHER" id="PTHR21600">
    <property type="entry name" value="MITOCHONDRIAL RNA PSEUDOURIDINE SYNTHASE"/>
    <property type="match status" value="1"/>
</dbReference>
<gene>
    <name evidence="4" type="ORF">UFOPK1684_00008</name>
    <name evidence="5" type="ORF">UFOPK2158_00775</name>
</gene>
<proteinExistence type="inferred from homology"/>